<protein>
    <submittedName>
        <fullName evidence="1">Uncharacterized protein</fullName>
    </submittedName>
</protein>
<dbReference type="EMBL" id="CP092882">
    <property type="protein sequence ID" value="UYV81172.1"/>
    <property type="molecule type" value="Genomic_DNA"/>
</dbReference>
<gene>
    <name evidence="1" type="ORF">LAZ67_20000225</name>
</gene>
<keyword evidence="2" id="KW-1185">Reference proteome</keyword>
<dbReference type="Proteomes" id="UP001235939">
    <property type="component" value="Chromosome 20"/>
</dbReference>
<organism evidence="1 2">
    <name type="scientific">Cordylochernes scorpioides</name>
    <dbReference type="NCBI Taxonomy" id="51811"/>
    <lineage>
        <taxon>Eukaryota</taxon>
        <taxon>Metazoa</taxon>
        <taxon>Ecdysozoa</taxon>
        <taxon>Arthropoda</taxon>
        <taxon>Chelicerata</taxon>
        <taxon>Arachnida</taxon>
        <taxon>Pseudoscorpiones</taxon>
        <taxon>Cheliferoidea</taxon>
        <taxon>Chernetidae</taxon>
        <taxon>Cordylochernes</taxon>
    </lineage>
</organism>
<reference evidence="1 2" key="1">
    <citation type="submission" date="2022-01" db="EMBL/GenBank/DDBJ databases">
        <title>A chromosomal length assembly of Cordylochernes scorpioides.</title>
        <authorList>
            <person name="Zeh D."/>
            <person name="Zeh J."/>
        </authorList>
    </citation>
    <scope>NUCLEOTIDE SEQUENCE [LARGE SCALE GENOMIC DNA]</scope>
    <source>
        <strain evidence="1">IN4F17</strain>
        <tissue evidence="1">Whole Body</tissue>
    </source>
</reference>
<accession>A0ABY6LL95</accession>
<name>A0ABY6LL95_9ARAC</name>
<proteinExistence type="predicted"/>
<evidence type="ECO:0000313" key="2">
    <source>
        <dbReference type="Proteomes" id="UP001235939"/>
    </source>
</evidence>
<sequence>MGWMTSAFRIANKSKIGLKNRLPRNQNFFFYGDGIDKRSKIWENRRRNVVRFWLIIGETFQIARQSILFFRPNTVLDRYIAGTSRRHVTIVLVWTAYSVMVLQKIDIDPAQQLHTTR</sequence>
<evidence type="ECO:0000313" key="1">
    <source>
        <dbReference type="EMBL" id="UYV81172.1"/>
    </source>
</evidence>